<dbReference type="eggNOG" id="COG5304">
    <property type="taxonomic scope" value="Bacteria"/>
</dbReference>
<dbReference type="InterPro" id="IPR022148">
    <property type="entry name" value="CopG_antitoxin"/>
</dbReference>
<keyword evidence="2" id="KW-1185">Reference proteome</keyword>
<evidence type="ECO:0000313" key="2">
    <source>
        <dbReference type="Proteomes" id="UP000005496"/>
    </source>
</evidence>
<proteinExistence type="predicted"/>
<dbReference type="EMBL" id="ACJN02000003">
    <property type="protein sequence ID" value="EFI33428.1"/>
    <property type="molecule type" value="Genomic_DNA"/>
</dbReference>
<gene>
    <name evidence="1" type="ORF">Dthio_PD0762</name>
</gene>
<name>D6SRW2_9BACT</name>
<sequence length="185" mass="21382">MKSFKWNTEKNQLLAKERGITFEEIVQGIEAGNKVVEVDHPDQKRYPGQKIMIVDMQGYAYLVPFVFDGQGDIFLKQLSRAERRPKNIWEGWMSEDNKKMNLDGYESEILEAYEQGRLSPSYSQTDFQAVARNTMKKTRKINIRISENDLNALQRKAAREGIPYQTLIGSVLHKYASGFLKESPE</sequence>
<evidence type="ECO:0000313" key="1">
    <source>
        <dbReference type="EMBL" id="EFI33428.1"/>
    </source>
</evidence>
<comment type="caution">
    <text evidence="1">The sequence shown here is derived from an EMBL/GenBank/DDBJ whole genome shotgun (WGS) entry which is preliminary data.</text>
</comment>
<protein>
    <recommendedName>
        <fullName evidence="3">Toxin-antitoxin system, antitoxin component, ribbon-helix-helix domain protein</fullName>
    </recommendedName>
</protein>
<accession>D6SRW2</accession>
<evidence type="ECO:0008006" key="3">
    <source>
        <dbReference type="Google" id="ProtNLM"/>
    </source>
</evidence>
<dbReference type="AlphaFoldDB" id="D6SRW2"/>
<dbReference type="eggNOG" id="COG2929">
    <property type="taxonomic scope" value="Bacteria"/>
</dbReference>
<dbReference type="Pfam" id="PF12441">
    <property type="entry name" value="CopG_antitoxin"/>
    <property type="match status" value="1"/>
</dbReference>
<reference evidence="1" key="1">
    <citation type="submission" date="2010-05" db="EMBL/GenBank/DDBJ databases">
        <title>The draft genome of Desulfonatronospira thiodismutans ASO3-1.</title>
        <authorList>
            <consortium name="US DOE Joint Genome Institute (JGI-PGF)"/>
            <person name="Lucas S."/>
            <person name="Copeland A."/>
            <person name="Lapidus A."/>
            <person name="Cheng J.-F."/>
            <person name="Bruce D."/>
            <person name="Goodwin L."/>
            <person name="Pitluck S."/>
            <person name="Chertkov O."/>
            <person name="Brettin T."/>
            <person name="Detter J.C."/>
            <person name="Han C."/>
            <person name="Land M.L."/>
            <person name="Hauser L."/>
            <person name="Kyrpides N."/>
            <person name="Mikhailova N."/>
            <person name="Muyzer G."/>
            <person name="Woyke T."/>
        </authorList>
    </citation>
    <scope>NUCLEOTIDE SEQUENCE [LARGE SCALE GENOMIC DNA]</scope>
    <source>
        <strain evidence="1">ASO3-1</strain>
    </source>
</reference>
<organism evidence="1 2">
    <name type="scientific">Desulfonatronospira thiodismutans ASO3-1</name>
    <dbReference type="NCBI Taxonomy" id="555779"/>
    <lineage>
        <taxon>Bacteria</taxon>
        <taxon>Pseudomonadati</taxon>
        <taxon>Thermodesulfobacteriota</taxon>
        <taxon>Desulfovibrionia</taxon>
        <taxon>Desulfovibrionales</taxon>
        <taxon>Desulfonatronovibrionaceae</taxon>
        <taxon>Desulfonatronospira</taxon>
    </lineage>
</organism>
<dbReference type="Proteomes" id="UP000005496">
    <property type="component" value="Unassembled WGS sequence"/>
</dbReference>